<feature type="compositionally biased region" description="Acidic residues" evidence="1">
    <location>
        <begin position="703"/>
        <end position="730"/>
    </location>
</feature>
<feature type="region of interest" description="Disordered" evidence="1">
    <location>
        <begin position="153"/>
        <end position="206"/>
    </location>
</feature>
<feature type="compositionally biased region" description="Pro residues" evidence="1">
    <location>
        <begin position="831"/>
        <end position="840"/>
    </location>
</feature>
<keyword evidence="3" id="KW-1185">Reference proteome</keyword>
<gene>
    <name evidence="2" type="ORF">NA57DRAFT_57491</name>
</gene>
<feature type="compositionally biased region" description="Polar residues" evidence="1">
    <location>
        <begin position="182"/>
        <end position="206"/>
    </location>
</feature>
<evidence type="ECO:0000313" key="3">
    <source>
        <dbReference type="Proteomes" id="UP000799772"/>
    </source>
</evidence>
<feature type="compositionally biased region" description="Polar residues" evidence="1">
    <location>
        <begin position="9"/>
        <end position="34"/>
    </location>
</feature>
<feature type="compositionally biased region" description="Basic and acidic residues" evidence="1">
    <location>
        <begin position="537"/>
        <end position="550"/>
    </location>
</feature>
<protein>
    <submittedName>
        <fullName evidence="2">Uncharacterized protein</fullName>
    </submittedName>
</protein>
<name>A0A9P4IFE5_9PEZI</name>
<feature type="compositionally biased region" description="Acidic residues" evidence="1">
    <location>
        <begin position="623"/>
        <end position="643"/>
    </location>
</feature>
<feature type="region of interest" description="Disordered" evidence="1">
    <location>
        <begin position="567"/>
        <end position="853"/>
    </location>
</feature>
<proteinExistence type="predicted"/>
<dbReference type="Proteomes" id="UP000799772">
    <property type="component" value="Unassembled WGS sequence"/>
</dbReference>
<reference evidence="2" key="1">
    <citation type="journal article" date="2020" name="Stud. Mycol.">
        <title>101 Dothideomycetes genomes: a test case for predicting lifestyles and emergence of pathogens.</title>
        <authorList>
            <person name="Haridas S."/>
            <person name="Albert R."/>
            <person name="Binder M."/>
            <person name="Bloem J."/>
            <person name="Labutti K."/>
            <person name="Salamov A."/>
            <person name="Andreopoulos B."/>
            <person name="Baker S."/>
            <person name="Barry K."/>
            <person name="Bills G."/>
            <person name="Bluhm B."/>
            <person name="Cannon C."/>
            <person name="Castanera R."/>
            <person name="Culley D."/>
            <person name="Daum C."/>
            <person name="Ezra D."/>
            <person name="Gonzalez J."/>
            <person name="Henrissat B."/>
            <person name="Kuo A."/>
            <person name="Liang C."/>
            <person name="Lipzen A."/>
            <person name="Lutzoni F."/>
            <person name="Magnuson J."/>
            <person name="Mondo S."/>
            <person name="Nolan M."/>
            <person name="Ohm R."/>
            <person name="Pangilinan J."/>
            <person name="Park H.-J."/>
            <person name="Ramirez L."/>
            <person name="Alfaro M."/>
            <person name="Sun H."/>
            <person name="Tritt A."/>
            <person name="Yoshinaga Y."/>
            <person name="Zwiers L.-H."/>
            <person name="Turgeon B."/>
            <person name="Goodwin S."/>
            <person name="Spatafora J."/>
            <person name="Crous P."/>
            <person name="Grigoriev I."/>
        </authorList>
    </citation>
    <scope>NUCLEOTIDE SEQUENCE</scope>
    <source>
        <strain evidence="2">CBS 133067</strain>
    </source>
</reference>
<comment type="caution">
    <text evidence="2">The sequence shown here is derived from an EMBL/GenBank/DDBJ whole genome shotgun (WGS) entry which is preliminary data.</text>
</comment>
<sequence length="1304" mass="146037">MSRGKPTQDPASLTSDGSNLDHSSDAQPSSQPSHTGDHQHSFIVSTPPKAIKDHIRRHSIFVHRSRQHMKARTTKRSRQAPEKIPISIGTRLLYYWVILVQILGPFVASAHPRVFNYRPRGAVKELFKTVCDERHNCHLVPIIGRIAEPRSDVRTAEVPAETDLKSKPMKETEEAAAKKAAQQNYRPSSNENQANGGQSSTNMKTQKFTKEKVKLVDSLIQSGFQAIQTWINTTHPAPSANHEIAFLRHSFPNYNGGLPCGPSGCSIPSLTALLGISKSPTPEDIANHMALYLMSSGYAFKGLITETSEQVANGARPYCEQLSEYFLHNEDKPIACEIFLQILLWTLTGAAAFEGGFALAAPLAEFTAASAVTAEVEGSAFTATLLRGTSSLFTGISRVGVALNMGRAVTVPITLTLAAEAEVAGLDGAGMAAVDWAVDIFIEDTLSSTLSEEIAGSVTESIAGSIAEGSLSWVAAEPGYGVVVLAAAITGNRLGTSFQELMEQWRAAERPKAPQPPPRPPRNESKEQKPTPGHSHIVLDPDNPSRFHVHEWNRPGYQEYRYHWRESHPANHNPEGQRPTRPTHHDNEEHQQNQQTHETQEDQEHQSDEGDGVPSTEDTPQPDPEESVEVLEDLEEDLDELLEELGVPESEEPDLDDRHDSEEDEQGDNQENQEDETPSREDTSQPDSEVRIEPWDEIVKNIEEEEDIEEDIPEEEESEETDEEESEEEIPESKEEPPEGEEEPPESKEETPESEEETPESKEEAPEEETPEEEAPKEEAPEEEAPEEETPEEETPESEEETPESEEESKENNENEEQDTEQQNEQGGEPGTPPGSPPGSPFTIFESKNGTLIPMDPKKIRKLFNSGLFNLTENNTDEGKTKRAVDYSGALVDGMLILANSGPVYEKELQTTMCGERMYLAPEKAQAACEEAVGAIKEEVQKLVASPEDPQEYLEWLRGIFGGDDGHGTRNLLGLHHWQKKPQELVHKWEGMELSGMLAQLWADQQCYSNKVTAGPKDIAEEVDCENENIYCDPDGWMAQALCYDGEDQDNTRLWGHKHLDESPWEMTLKRIAEVSYKAYKAGAKPGISHPGALVLDIGNISQGKFVPEPALPVCASETTVIEDWDQDADHFFPSHCGNRFGNETEAFWNASNFQNSEHKKLVFELIVDEWKDKSDRVATFAKRSCTAYYILIWPENRTYDKEHLYEQGKRLCQEMTPIFDKLQEPCDEPTINQEFCDKLNFYHANNYLDLNSHDDSHRGENKRFLTAVHHMITMCNDRWGTDMEKEKEGNCAIWRDREEPDEC</sequence>
<feature type="compositionally biased region" description="Basic and acidic residues" evidence="1">
    <location>
        <begin position="162"/>
        <end position="177"/>
    </location>
</feature>
<organism evidence="2 3">
    <name type="scientific">Rhizodiscina lignyota</name>
    <dbReference type="NCBI Taxonomy" id="1504668"/>
    <lineage>
        <taxon>Eukaryota</taxon>
        <taxon>Fungi</taxon>
        <taxon>Dikarya</taxon>
        <taxon>Ascomycota</taxon>
        <taxon>Pezizomycotina</taxon>
        <taxon>Dothideomycetes</taxon>
        <taxon>Pleosporomycetidae</taxon>
        <taxon>Aulographales</taxon>
        <taxon>Rhizodiscinaceae</taxon>
        <taxon>Rhizodiscina</taxon>
    </lineage>
</organism>
<dbReference type="EMBL" id="ML978127">
    <property type="protein sequence ID" value="KAF2098333.1"/>
    <property type="molecule type" value="Genomic_DNA"/>
</dbReference>
<feature type="compositionally biased region" description="Acidic residues" evidence="1">
    <location>
        <begin position="765"/>
        <end position="822"/>
    </location>
</feature>
<dbReference type="OrthoDB" id="3800625at2759"/>
<evidence type="ECO:0000313" key="2">
    <source>
        <dbReference type="EMBL" id="KAF2098333.1"/>
    </source>
</evidence>
<feature type="region of interest" description="Disordered" evidence="1">
    <location>
        <begin position="1"/>
        <end position="48"/>
    </location>
</feature>
<dbReference type="PANTHER" id="PTHR24216">
    <property type="entry name" value="PAXILLIN-RELATED"/>
    <property type="match status" value="1"/>
</dbReference>
<feature type="compositionally biased region" description="Acidic residues" evidence="1">
    <location>
        <begin position="662"/>
        <end position="676"/>
    </location>
</feature>
<accession>A0A9P4IFE5</accession>
<evidence type="ECO:0000256" key="1">
    <source>
        <dbReference type="SAM" id="MobiDB-lite"/>
    </source>
</evidence>
<feature type="region of interest" description="Disordered" evidence="1">
    <location>
        <begin position="508"/>
        <end position="550"/>
    </location>
</feature>
<feature type="compositionally biased region" description="Basic and acidic residues" evidence="1">
    <location>
        <begin position="598"/>
        <end position="608"/>
    </location>
</feature>
<feature type="compositionally biased region" description="Basic and acidic residues" evidence="1">
    <location>
        <begin position="677"/>
        <end position="702"/>
    </location>
</feature>